<evidence type="ECO:0000256" key="2">
    <source>
        <dbReference type="SAM" id="SignalP"/>
    </source>
</evidence>
<sequence>MRKSYCDRILLLLLAAKACQCGYTYEKIGDSHYFIGKGNSDEQIFDWFDARRSCRAQGGQLVSVQTAKQLIELEHYILAQGYANGSMFSTSGHSFESEYPFKWSALGKSLTYTKWLPGEGPPLNSFLSLQLVNSELFMVTSWGFDQFYICEYETISVWLVTNLYNPFYSILVILILVFLYTLIKRKRAVPEEEQLLKN</sequence>
<dbReference type="Gene3D" id="3.10.100.10">
    <property type="entry name" value="Mannose-Binding Protein A, subunit A"/>
    <property type="match status" value="1"/>
</dbReference>
<keyword evidence="4" id="KW-1185">Reference proteome</keyword>
<organism evidence="3 4">
    <name type="scientific">Drosophila virilis</name>
    <name type="common">Fruit fly</name>
    <dbReference type="NCBI Taxonomy" id="7244"/>
    <lineage>
        <taxon>Eukaryota</taxon>
        <taxon>Metazoa</taxon>
        <taxon>Ecdysozoa</taxon>
        <taxon>Arthropoda</taxon>
        <taxon>Hexapoda</taxon>
        <taxon>Insecta</taxon>
        <taxon>Pterygota</taxon>
        <taxon>Neoptera</taxon>
        <taxon>Endopterygota</taxon>
        <taxon>Diptera</taxon>
        <taxon>Brachycera</taxon>
        <taxon>Muscomorpha</taxon>
        <taxon>Ephydroidea</taxon>
        <taxon>Drosophilidae</taxon>
        <taxon>Drosophila</taxon>
    </lineage>
</organism>
<keyword evidence="2" id="KW-0732">Signal</keyword>
<dbReference type="OMA" id="QFYICEY"/>
<dbReference type="CDD" id="cd00037">
    <property type="entry name" value="CLECT"/>
    <property type="match status" value="1"/>
</dbReference>
<feature type="signal peptide" evidence="2">
    <location>
        <begin position="1"/>
        <end position="21"/>
    </location>
</feature>
<gene>
    <name evidence="3" type="primary">Dvir\GJ18252</name>
    <name evidence="3" type="ORF">Dvir_GJ18252</name>
</gene>
<dbReference type="SMR" id="B4M953"/>
<keyword evidence="1" id="KW-0472">Membrane</keyword>
<dbReference type="eggNOG" id="KOG4297">
    <property type="taxonomic scope" value="Eukaryota"/>
</dbReference>
<dbReference type="PhylomeDB" id="B4M953"/>
<dbReference type="OrthoDB" id="6356110at2759"/>
<dbReference type="SUPFAM" id="SSF56436">
    <property type="entry name" value="C-type lectin-like"/>
    <property type="match status" value="1"/>
</dbReference>
<dbReference type="InterPro" id="IPR016187">
    <property type="entry name" value="CTDL_fold"/>
</dbReference>
<feature type="chain" id="PRO_5002817423" description="C-type lectin domain-containing protein" evidence="2">
    <location>
        <begin position="22"/>
        <end position="198"/>
    </location>
</feature>
<reference evidence="3 4" key="1">
    <citation type="journal article" date="2007" name="Nature">
        <title>Evolution of genes and genomes on the Drosophila phylogeny.</title>
        <authorList>
            <consortium name="Drosophila 12 Genomes Consortium"/>
            <person name="Clark A.G."/>
            <person name="Eisen M.B."/>
            <person name="Smith D.R."/>
            <person name="Bergman C.M."/>
            <person name="Oliver B."/>
            <person name="Markow T.A."/>
            <person name="Kaufman T.C."/>
            <person name="Kellis M."/>
            <person name="Gelbart W."/>
            <person name="Iyer V.N."/>
            <person name="Pollard D.A."/>
            <person name="Sackton T.B."/>
            <person name="Larracuente A.M."/>
            <person name="Singh N.D."/>
            <person name="Abad J.P."/>
            <person name="Abt D.N."/>
            <person name="Adryan B."/>
            <person name="Aguade M."/>
            <person name="Akashi H."/>
            <person name="Anderson W.W."/>
            <person name="Aquadro C.F."/>
            <person name="Ardell D.H."/>
            <person name="Arguello R."/>
            <person name="Artieri C.G."/>
            <person name="Barbash D.A."/>
            <person name="Barker D."/>
            <person name="Barsanti P."/>
            <person name="Batterham P."/>
            <person name="Batzoglou S."/>
            <person name="Begun D."/>
            <person name="Bhutkar A."/>
            <person name="Blanco E."/>
            <person name="Bosak S.A."/>
            <person name="Bradley R.K."/>
            <person name="Brand A.D."/>
            <person name="Brent M.R."/>
            <person name="Brooks A.N."/>
            <person name="Brown R.H."/>
            <person name="Butlin R.K."/>
            <person name="Caggese C."/>
            <person name="Calvi B.R."/>
            <person name="Bernardo de Carvalho A."/>
            <person name="Caspi A."/>
            <person name="Castrezana S."/>
            <person name="Celniker S.E."/>
            <person name="Chang J.L."/>
            <person name="Chapple C."/>
            <person name="Chatterji S."/>
            <person name="Chinwalla A."/>
            <person name="Civetta A."/>
            <person name="Clifton S.W."/>
            <person name="Comeron J.M."/>
            <person name="Costello J.C."/>
            <person name="Coyne J.A."/>
            <person name="Daub J."/>
            <person name="David R.G."/>
            <person name="Delcher A.L."/>
            <person name="Delehaunty K."/>
            <person name="Do C.B."/>
            <person name="Ebling H."/>
            <person name="Edwards K."/>
            <person name="Eickbush T."/>
            <person name="Evans J.D."/>
            <person name="Filipski A."/>
            <person name="Findeiss S."/>
            <person name="Freyhult E."/>
            <person name="Fulton L."/>
            <person name="Fulton R."/>
            <person name="Garcia A.C."/>
            <person name="Gardiner A."/>
            <person name="Garfield D.A."/>
            <person name="Garvin B.E."/>
            <person name="Gibson G."/>
            <person name="Gilbert D."/>
            <person name="Gnerre S."/>
            <person name="Godfrey J."/>
            <person name="Good R."/>
            <person name="Gotea V."/>
            <person name="Gravely B."/>
            <person name="Greenberg A.J."/>
            <person name="Griffiths-Jones S."/>
            <person name="Gross S."/>
            <person name="Guigo R."/>
            <person name="Gustafson E.A."/>
            <person name="Haerty W."/>
            <person name="Hahn M.W."/>
            <person name="Halligan D.L."/>
            <person name="Halpern A.L."/>
            <person name="Halter G.M."/>
            <person name="Han M.V."/>
            <person name="Heger A."/>
            <person name="Hillier L."/>
            <person name="Hinrichs A.S."/>
            <person name="Holmes I."/>
            <person name="Hoskins R.A."/>
            <person name="Hubisz M.J."/>
            <person name="Hultmark D."/>
            <person name="Huntley M.A."/>
            <person name="Jaffe D.B."/>
            <person name="Jagadeeshan S."/>
            <person name="Jeck W.R."/>
            <person name="Johnson J."/>
            <person name="Jones C.D."/>
            <person name="Jordan W.C."/>
            <person name="Karpen G.H."/>
            <person name="Kataoka E."/>
            <person name="Keightley P.D."/>
            <person name="Kheradpour P."/>
            <person name="Kirkness E.F."/>
            <person name="Koerich L.B."/>
            <person name="Kristiansen K."/>
            <person name="Kudrna D."/>
            <person name="Kulathinal R.J."/>
            <person name="Kumar S."/>
            <person name="Kwok R."/>
            <person name="Lander E."/>
            <person name="Langley C.H."/>
            <person name="Lapoint R."/>
            <person name="Lazzaro B.P."/>
            <person name="Lee S.J."/>
            <person name="Levesque L."/>
            <person name="Li R."/>
            <person name="Lin C.F."/>
            <person name="Lin M.F."/>
            <person name="Lindblad-Toh K."/>
            <person name="Llopart A."/>
            <person name="Long M."/>
            <person name="Low L."/>
            <person name="Lozovsky E."/>
            <person name="Lu J."/>
            <person name="Luo M."/>
            <person name="Machado C.A."/>
            <person name="Makalowski W."/>
            <person name="Marzo M."/>
            <person name="Matsuda M."/>
            <person name="Matzkin L."/>
            <person name="McAllister B."/>
            <person name="McBride C.S."/>
            <person name="McKernan B."/>
            <person name="McKernan K."/>
            <person name="Mendez-Lago M."/>
            <person name="Minx P."/>
            <person name="Mollenhauer M.U."/>
            <person name="Montooth K."/>
            <person name="Mount S.M."/>
            <person name="Mu X."/>
            <person name="Myers E."/>
            <person name="Negre B."/>
            <person name="Newfeld S."/>
            <person name="Nielsen R."/>
            <person name="Noor M.A."/>
            <person name="O'Grady P."/>
            <person name="Pachter L."/>
            <person name="Papaceit M."/>
            <person name="Parisi M.J."/>
            <person name="Parisi M."/>
            <person name="Parts L."/>
            <person name="Pedersen J.S."/>
            <person name="Pesole G."/>
            <person name="Phillippy A.M."/>
            <person name="Ponting C.P."/>
            <person name="Pop M."/>
            <person name="Porcelli D."/>
            <person name="Powell J.R."/>
            <person name="Prohaska S."/>
            <person name="Pruitt K."/>
            <person name="Puig M."/>
            <person name="Quesneville H."/>
            <person name="Ram K.R."/>
            <person name="Rand D."/>
            <person name="Rasmussen M.D."/>
            <person name="Reed L.K."/>
            <person name="Reenan R."/>
            <person name="Reily A."/>
            <person name="Remington K.A."/>
            <person name="Rieger T.T."/>
            <person name="Ritchie M.G."/>
            <person name="Robin C."/>
            <person name="Rogers Y.H."/>
            <person name="Rohde C."/>
            <person name="Rozas J."/>
            <person name="Rubenfield M.J."/>
            <person name="Ruiz A."/>
            <person name="Russo S."/>
            <person name="Salzberg S.L."/>
            <person name="Sanchez-Gracia A."/>
            <person name="Saranga D.J."/>
            <person name="Sato H."/>
            <person name="Schaeffer S.W."/>
            <person name="Schatz M.C."/>
            <person name="Schlenke T."/>
            <person name="Schwartz R."/>
            <person name="Segarra C."/>
            <person name="Singh R.S."/>
            <person name="Sirot L."/>
            <person name="Sirota M."/>
            <person name="Sisneros N.B."/>
            <person name="Smith C.D."/>
            <person name="Smith T.F."/>
            <person name="Spieth J."/>
            <person name="Stage D.E."/>
            <person name="Stark A."/>
            <person name="Stephan W."/>
            <person name="Strausberg R.L."/>
            <person name="Strempel S."/>
            <person name="Sturgill D."/>
            <person name="Sutton G."/>
            <person name="Sutton G.G."/>
            <person name="Tao W."/>
            <person name="Teichmann S."/>
            <person name="Tobari Y.N."/>
            <person name="Tomimura Y."/>
            <person name="Tsolas J.M."/>
            <person name="Valente V.L."/>
            <person name="Venter E."/>
            <person name="Venter J.C."/>
            <person name="Vicario S."/>
            <person name="Vieira F.G."/>
            <person name="Vilella A.J."/>
            <person name="Villasante A."/>
            <person name="Walenz B."/>
            <person name="Wang J."/>
            <person name="Wasserman M."/>
            <person name="Watts T."/>
            <person name="Wilson D."/>
            <person name="Wilson R.K."/>
            <person name="Wing R.A."/>
            <person name="Wolfner M.F."/>
            <person name="Wong A."/>
            <person name="Wong G.K."/>
            <person name="Wu C.I."/>
            <person name="Wu G."/>
            <person name="Yamamoto D."/>
            <person name="Yang H.P."/>
            <person name="Yang S.P."/>
            <person name="Yorke J.A."/>
            <person name="Yoshida K."/>
            <person name="Zdobnov E."/>
            <person name="Zhang P."/>
            <person name="Zhang Y."/>
            <person name="Zimin A.V."/>
            <person name="Baldwin J."/>
            <person name="Abdouelleil A."/>
            <person name="Abdulkadir J."/>
            <person name="Abebe A."/>
            <person name="Abera B."/>
            <person name="Abreu J."/>
            <person name="Acer S.C."/>
            <person name="Aftuck L."/>
            <person name="Alexander A."/>
            <person name="An P."/>
            <person name="Anderson E."/>
            <person name="Anderson S."/>
            <person name="Arachi H."/>
            <person name="Azer M."/>
            <person name="Bachantsang P."/>
            <person name="Barry A."/>
            <person name="Bayul T."/>
            <person name="Berlin A."/>
            <person name="Bessette D."/>
            <person name="Bloom T."/>
            <person name="Blye J."/>
            <person name="Boguslavskiy L."/>
            <person name="Bonnet C."/>
            <person name="Boukhgalter B."/>
            <person name="Bourzgui I."/>
            <person name="Brown A."/>
            <person name="Cahill P."/>
            <person name="Channer S."/>
            <person name="Cheshatsang Y."/>
            <person name="Chuda L."/>
            <person name="Citroen M."/>
            <person name="Collymore A."/>
            <person name="Cooke P."/>
            <person name="Costello M."/>
            <person name="D'Aco K."/>
            <person name="Daza R."/>
            <person name="De Haan G."/>
            <person name="DeGray S."/>
            <person name="DeMaso C."/>
            <person name="Dhargay N."/>
            <person name="Dooley K."/>
            <person name="Dooley E."/>
            <person name="Doricent M."/>
            <person name="Dorje P."/>
            <person name="Dorjee K."/>
            <person name="Dupes A."/>
            <person name="Elong R."/>
            <person name="Falk J."/>
            <person name="Farina A."/>
            <person name="Faro S."/>
            <person name="Ferguson D."/>
            <person name="Fisher S."/>
            <person name="Foley C.D."/>
            <person name="Franke A."/>
            <person name="Friedrich D."/>
            <person name="Gadbois L."/>
            <person name="Gearin G."/>
            <person name="Gearin C.R."/>
            <person name="Giannoukos G."/>
            <person name="Goode T."/>
            <person name="Graham J."/>
            <person name="Grandbois E."/>
            <person name="Grewal S."/>
            <person name="Gyaltsen K."/>
            <person name="Hafez N."/>
            <person name="Hagos B."/>
            <person name="Hall J."/>
            <person name="Henson C."/>
            <person name="Hollinger A."/>
            <person name="Honan T."/>
            <person name="Huard M.D."/>
            <person name="Hughes L."/>
            <person name="Hurhula B."/>
            <person name="Husby M.E."/>
            <person name="Kamat A."/>
            <person name="Kanga B."/>
            <person name="Kashin S."/>
            <person name="Khazanovich D."/>
            <person name="Kisner P."/>
            <person name="Lance K."/>
            <person name="Lara M."/>
            <person name="Lee W."/>
            <person name="Lennon N."/>
            <person name="Letendre F."/>
            <person name="LeVine R."/>
            <person name="Lipovsky A."/>
            <person name="Liu X."/>
            <person name="Liu J."/>
            <person name="Liu S."/>
            <person name="Lokyitsang T."/>
            <person name="Lokyitsang Y."/>
            <person name="Lubonja R."/>
            <person name="Lui A."/>
            <person name="MacDonald P."/>
            <person name="Magnisalis V."/>
            <person name="Maru K."/>
            <person name="Matthews C."/>
            <person name="McCusker W."/>
            <person name="McDonough S."/>
            <person name="Mehta T."/>
            <person name="Meldrim J."/>
            <person name="Meneus L."/>
            <person name="Mihai O."/>
            <person name="Mihalev A."/>
            <person name="Mihova T."/>
            <person name="Mittelman R."/>
            <person name="Mlenga V."/>
            <person name="Montmayeur A."/>
            <person name="Mulrain L."/>
            <person name="Navidi A."/>
            <person name="Naylor J."/>
            <person name="Negash T."/>
            <person name="Nguyen T."/>
            <person name="Nguyen N."/>
            <person name="Nicol R."/>
            <person name="Norbu C."/>
            <person name="Norbu N."/>
            <person name="Novod N."/>
            <person name="O'Neill B."/>
            <person name="Osman S."/>
            <person name="Markiewicz E."/>
            <person name="Oyono O.L."/>
            <person name="Patti C."/>
            <person name="Phunkhang P."/>
            <person name="Pierre F."/>
            <person name="Priest M."/>
            <person name="Raghuraman S."/>
            <person name="Rege F."/>
            <person name="Reyes R."/>
            <person name="Rise C."/>
            <person name="Rogov P."/>
            <person name="Ross K."/>
            <person name="Ryan E."/>
            <person name="Settipalli S."/>
            <person name="Shea T."/>
            <person name="Sherpa N."/>
            <person name="Shi L."/>
            <person name="Shih D."/>
            <person name="Sparrow T."/>
            <person name="Spaulding J."/>
            <person name="Stalker J."/>
            <person name="Stange-Thomann N."/>
            <person name="Stavropoulos S."/>
            <person name="Stone C."/>
            <person name="Strader C."/>
            <person name="Tesfaye S."/>
            <person name="Thomson T."/>
            <person name="Thoulutsang Y."/>
            <person name="Thoulutsang D."/>
            <person name="Topham K."/>
            <person name="Topping I."/>
            <person name="Tsamla T."/>
            <person name="Vassiliev H."/>
            <person name="Vo A."/>
            <person name="Wangchuk T."/>
            <person name="Wangdi T."/>
            <person name="Weiand M."/>
            <person name="Wilkinson J."/>
            <person name="Wilson A."/>
            <person name="Yadav S."/>
            <person name="Young G."/>
            <person name="Yu Q."/>
            <person name="Zembek L."/>
            <person name="Zhong D."/>
            <person name="Zimmer A."/>
            <person name="Zwirko Z."/>
            <person name="Jaffe D.B."/>
            <person name="Alvarez P."/>
            <person name="Brockman W."/>
            <person name="Butler J."/>
            <person name="Chin C."/>
            <person name="Gnerre S."/>
            <person name="Grabherr M."/>
            <person name="Kleber M."/>
            <person name="Mauceli E."/>
            <person name="MacCallum I."/>
        </authorList>
    </citation>
    <scope>NUCLEOTIDE SEQUENCE [LARGE SCALE GENOMIC DNA]</scope>
    <source>
        <strain evidence="4">Tucson 15010-1051.87</strain>
    </source>
</reference>
<dbReference type="InterPro" id="IPR016186">
    <property type="entry name" value="C-type_lectin-like/link_sf"/>
</dbReference>
<proteinExistence type="predicted"/>
<evidence type="ECO:0000313" key="3">
    <source>
        <dbReference type="EMBL" id="EDW57729.1"/>
    </source>
</evidence>
<dbReference type="EMBL" id="CH940654">
    <property type="protein sequence ID" value="EDW57729.1"/>
    <property type="molecule type" value="Genomic_DNA"/>
</dbReference>
<dbReference type="InParanoid" id="B4M953"/>
<evidence type="ECO:0000313" key="4">
    <source>
        <dbReference type="Proteomes" id="UP000008792"/>
    </source>
</evidence>
<feature type="transmembrane region" description="Helical" evidence="1">
    <location>
        <begin position="163"/>
        <end position="183"/>
    </location>
</feature>
<dbReference type="Proteomes" id="UP000008792">
    <property type="component" value="Unassembled WGS sequence"/>
</dbReference>
<protein>
    <recommendedName>
        <fullName evidence="5">C-type lectin domain-containing protein</fullName>
    </recommendedName>
</protein>
<keyword evidence="1" id="KW-1133">Transmembrane helix</keyword>
<dbReference type="HOGENOM" id="CLU_1379441_0_0_1"/>
<dbReference type="KEGG" id="dvi:6633989"/>
<evidence type="ECO:0000256" key="1">
    <source>
        <dbReference type="SAM" id="Phobius"/>
    </source>
</evidence>
<name>B4M953_DROVI</name>
<dbReference type="AlphaFoldDB" id="B4M953"/>
<accession>B4M953</accession>
<keyword evidence="1" id="KW-0812">Transmembrane</keyword>
<evidence type="ECO:0008006" key="5">
    <source>
        <dbReference type="Google" id="ProtNLM"/>
    </source>
</evidence>